<accession>A0A915DK38</accession>
<protein>
    <submittedName>
        <fullName evidence="3">Uncharacterized protein</fullName>
    </submittedName>
</protein>
<organism evidence="2 3">
    <name type="scientific">Ditylenchus dipsaci</name>
    <dbReference type="NCBI Taxonomy" id="166011"/>
    <lineage>
        <taxon>Eukaryota</taxon>
        <taxon>Metazoa</taxon>
        <taxon>Ecdysozoa</taxon>
        <taxon>Nematoda</taxon>
        <taxon>Chromadorea</taxon>
        <taxon>Rhabditida</taxon>
        <taxon>Tylenchina</taxon>
        <taxon>Tylenchomorpha</taxon>
        <taxon>Sphaerularioidea</taxon>
        <taxon>Anguinidae</taxon>
        <taxon>Anguininae</taxon>
        <taxon>Ditylenchus</taxon>
    </lineage>
</organism>
<proteinExistence type="predicted"/>
<feature type="compositionally biased region" description="Polar residues" evidence="1">
    <location>
        <begin position="420"/>
        <end position="433"/>
    </location>
</feature>
<evidence type="ECO:0000313" key="3">
    <source>
        <dbReference type="WBParaSite" id="jg20382"/>
    </source>
</evidence>
<feature type="compositionally biased region" description="Low complexity" evidence="1">
    <location>
        <begin position="10"/>
        <end position="23"/>
    </location>
</feature>
<name>A0A915DK38_9BILA</name>
<dbReference type="Proteomes" id="UP000887574">
    <property type="component" value="Unplaced"/>
</dbReference>
<dbReference type="WBParaSite" id="jg20382">
    <property type="protein sequence ID" value="jg20382"/>
    <property type="gene ID" value="jg20382"/>
</dbReference>
<feature type="region of interest" description="Disordered" evidence="1">
    <location>
        <begin position="403"/>
        <end position="481"/>
    </location>
</feature>
<feature type="compositionally biased region" description="Basic and acidic residues" evidence="1">
    <location>
        <begin position="448"/>
        <end position="457"/>
    </location>
</feature>
<evidence type="ECO:0000313" key="2">
    <source>
        <dbReference type="Proteomes" id="UP000887574"/>
    </source>
</evidence>
<keyword evidence="2" id="KW-1185">Reference proteome</keyword>
<feature type="region of interest" description="Disordered" evidence="1">
    <location>
        <begin position="55"/>
        <end position="83"/>
    </location>
</feature>
<feature type="region of interest" description="Disordered" evidence="1">
    <location>
        <begin position="1"/>
        <end position="37"/>
    </location>
</feature>
<sequence length="481" mass="54065">MPNSMAPTVTATSSQLSLSQHALLKQRERGTGGSSSSGIANNAALAAAATIAAARAGRKNQMDEQRHRHQTQNPQRGVDVPSSEARQFHDTLNQTIMKTPQSYAEWREKTLQRHHVSNLILPKVEESDRPVEDVTLDRRFSNKPQPGQIAYSTSMTNWMGLGHSQEEHEQFARINKSDSDLAVVTSPGGFRGDGLASGCLTPVRSITEIYRSAETRLQKMIHNNEDKSHRSEGPGGYAHKVLDEDELVQMSEYSIPATVQRLPINNEIKEKLAHCADKIRGFGPRKLTEQEIARWRQLVRTDAQLQSRIVDALSVDELKALCELPDYRLYFTRTKWTQIMECVGEFVFTEGNLLINRPAHTQHYRDQLLLMPRKTLNDIQVPPVANQLSLRLNLFKNLGTNVNSGTAKQKSAGRDRSPIVENSSTNTNRSTEAGQKKKKKQQKVVNASREREPESRDNTLNVYAEARGKREASEQSRASKW</sequence>
<evidence type="ECO:0000256" key="1">
    <source>
        <dbReference type="SAM" id="MobiDB-lite"/>
    </source>
</evidence>
<dbReference type="AlphaFoldDB" id="A0A915DK38"/>
<reference evidence="3" key="1">
    <citation type="submission" date="2022-11" db="UniProtKB">
        <authorList>
            <consortium name="WormBaseParasite"/>
        </authorList>
    </citation>
    <scope>IDENTIFICATION</scope>
</reference>